<organism evidence="2 3">
    <name type="scientific">Sphingobium tyrosinilyticum</name>
    <dbReference type="NCBI Taxonomy" id="2715436"/>
    <lineage>
        <taxon>Bacteria</taxon>
        <taxon>Pseudomonadati</taxon>
        <taxon>Pseudomonadota</taxon>
        <taxon>Alphaproteobacteria</taxon>
        <taxon>Sphingomonadales</taxon>
        <taxon>Sphingomonadaceae</taxon>
        <taxon>Sphingobium</taxon>
    </lineage>
</organism>
<evidence type="ECO:0000259" key="1">
    <source>
        <dbReference type="Pfam" id="PF13439"/>
    </source>
</evidence>
<feature type="domain" description="Glycosyltransferase subfamily 4-like N-terminal" evidence="1">
    <location>
        <begin position="35"/>
        <end position="195"/>
    </location>
</feature>
<dbReference type="Proteomes" id="UP001595957">
    <property type="component" value="Unassembled WGS sequence"/>
</dbReference>
<reference evidence="3" key="1">
    <citation type="journal article" date="2019" name="Int. J. Syst. Evol. Microbiol.">
        <title>The Global Catalogue of Microorganisms (GCM) 10K type strain sequencing project: providing services to taxonomists for standard genome sequencing and annotation.</title>
        <authorList>
            <consortium name="The Broad Institute Genomics Platform"/>
            <consortium name="The Broad Institute Genome Sequencing Center for Infectious Disease"/>
            <person name="Wu L."/>
            <person name="Ma J."/>
        </authorList>
    </citation>
    <scope>NUCLEOTIDE SEQUENCE [LARGE SCALE GENOMIC DNA]</scope>
    <source>
        <strain evidence="3">NBRC 103632</strain>
    </source>
</reference>
<dbReference type="EC" id="2.4.-.-" evidence="2"/>
<keyword evidence="3" id="KW-1185">Reference proteome</keyword>
<sequence>MNRRPRVEPQLQNNNPIIAIGNYDFRPSGTVVKSIEIAAACAKAGLPVELWVVRDEGALRARVPASVPIFETGSAMRLHNRGLDLALNIPALATALRRRRPTLFLSGGNHLHLAARIALGLSGRRRSIQLGARASNSAHHGKATRWQALIGAWSNRLKFGGADFIVAVSHALAAEIQTALPQKKVGVIANGVDLAKVDRLVSAPFAHHFLDKGSDGPPVLVTMGRIVRQKGFDLLVSALGSLRDIGARLMIIGDGNPDQVAALKSLAEEKGVTDRLALLGYQDNPFAILSRADLFVSASRWEGASNALIEALACGLPIVATDCPTGNREVVEAGPYGTLAPVEDVEGLADAIRAELASHRSKEAQSAGARRWSLDHCMSEWVLLLRVESRCANAAIDTEGSTRPGELF</sequence>
<accession>A0ABV9EZN3</accession>
<protein>
    <submittedName>
        <fullName evidence="2">Glycosyltransferase</fullName>
        <ecNumber evidence="2">2.4.-.-</ecNumber>
    </submittedName>
</protein>
<name>A0ABV9EZN3_9SPHN</name>
<keyword evidence="2" id="KW-0328">Glycosyltransferase</keyword>
<proteinExistence type="predicted"/>
<dbReference type="RefSeq" id="WP_380805309.1">
    <property type="nucleotide sequence ID" value="NZ_JBHSFZ010000029.1"/>
</dbReference>
<dbReference type="EMBL" id="JBHSFZ010000029">
    <property type="protein sequence ID" value="MFC4595121.1"/>
    <property type="molecule type" value="Genomic_DNA"/>
</dbReference>
<keyword evidence="2" id="KW-0808">Transferase</keyword>
<dbReference type="InterPro" id="IPR028098">
    <property type="entry name" value="Glyco_trans_4-like_N"/>
</dbReference>
<dbReference type="Pfam" id="PF13692">
    <property type="entry name" value="Glyco_trans_1_4"/>
    <property type="match status" value="1"/>
</dbReference>
<dbReference type="GO" id="GO:0016757">
    <property type="term" value="F:glycosyltransferase activity"/>
    <property type="evidence" value="ECO:0007669"/>
    <property type="project" value="UniProtKB-KW"/>
</dbReference>
<evidence type="ECO:0000313" key="3">
    <source>
        <dbReference type="Proteomes" id="UP001595957"/>
    </source>
</evidence>
<dbReference type="SUPFAM" id="SSF53756">
    <property type="entry name" value="UDP-Glycosyltransferase/glycogen phosphorylase"/>
    <property type="match status" value="1"/>
</dbReference>
<gene>
    <name evidence="2" type="ORF">ACFO3E_13100</name>
</gene>
<dbReference type="CDD" id="cd03811">
    <property type="entry name" value="GT4_GT28_WabH-like"/>
    <property type="match status" value="1"/>
</dbReference>
<dbReference type="PANTHER" id="PTHR12526">
    <property type="entry name" value="GLYCOSYLTRANSFERASE"/>
    <property type="match status" value="1"/>
</dbReference>
<comment type="caution">
    <text evidence="2">The sequence shown here is derived from an EMBL/GenBank/DDBJ whole genome shotgun (WGS) entry which is preliminary data.</text>
</comment>
<evidence type="ECO:0000313" key="2">
    <source>
        <dbReference type="EMBL" id="MFC4595121.1"/>
    </source>
</evidence>
<dbReference type="Gene3D" id="3.40.50.2000">
    <property type="entry name" value="Glycogen Phosphorylase B"/>
    <property type="match status" value="2"/>
</dbReference>
<dbReference type="Pfam" id="PF13439">
    <property type="entry name" value="Glyco_transf_4"/>
    <property type="match status" value="1"/>
</dbReference>